<dbReference type="SUPFAM" id="SSF53697">
    <property type="entry name" value="SIS domain"/>
    <property type="match status" value="1"/>
</dbReference>
<feature type="domain" description="SIS" evidence="9">
    <location>
        <begin position="32"/>
        <end position="175"/>
    </location>
</feature>
<evidence type="ECO:0000313" key="11">
    <source>
        <dbReference type="Proteomes" id="UP000178449"/>
    </source>
</evidence>
<keyword evidence="5" id="KW-0479">Metal-binding</keyword>
<dbReference type="GO" id="GO:1901135">
    <property type="term" value="P:carbohydrate derivative metabolic process"/>
    <property type="evidence" value="ECO:0007669"/>
    <property type="project" value="InterPro"/>
</dbReference>
<dbReference type="InterPro" id="IPR000644">
    <property type="entry name" value="CBS_dom"/>
</dbReference>
<dbReference type="PROSITE" id="PS51464">
    <property type="entry name" value="SIS"/>
    <property type="match status" value="1"/>
</dbReference>
<dbReference type="PROSITE" id="PS51371">
    <property type="entry name" value="CBS"/>
    <property type="match status" value="2"/>
</dbReference>
<organism evidence="10 11">
    <name type="scientific">Candidatus Lambdaproteobacteria bacterium RIFOXYD2_FULL_50_16</name>
    <dbReference type="NCBI Taxonomy" id="1817772"/>
    <lineage>
        <taxon>Bacteria</taxon>
        <taxon>Pseudomonadati</taxon>
        <taxon>Pseudomonadota</taxon>
        <taxon>Candidatus Lambdaproteobacteria</taxon>
    </lineage>
</organism>
<dbReference type="InterPro" id="IPR050986">
    <property type="entry name" value="GutQ/KpsF_isomerases"/>
</dbReference>
<dbReference type="SMART" id="SM00116">
    <property type="entry name" value="CBS"/>
    <property type="match status" value="2"/>
</dbReference>
<evidence type="ECO:0008006" key="12">
    <source>
        <dbReference type="Google" id="ProtNLM"/>
    </source>
</evidence>
<keyword evidence="5" id="KW-0862">Zinc</keyword>
<dbReference type="Gene3D" id="3.40.50.10490">
    <property type="entry name" value="Glucose-6-phosphate isomerase like protein, domain 1"/>
    <property type="match status" value="1"/>
</dbReference>
<proteinExistence type="inferred from homology"/>
<dbReference type="Gene3D" id="3.10.580.10">
    <property type="entry name" value="CBS-domain"/>
    <property type="match status" value="1"/>
</dbReference>
<feature type="domain" description="CBS" evidence="8">
    <location>
        <begin position="201"/>
        <end position="259"/>
    </location>
</feature>
<feature type="domain" description="CBS" evidence="8">
    <location>
        <begin position="268"/>
        <end position="320"/>
    </location>
</feature>
<dbReference type="Pfam" id="PF00571">
    <property type="entry name" value="CBS"/>
    <property type="match status" value="2"/>
</dbReference>
<dbReference type="AlphaFoldDB" id="A0A1F6G8Y4"/>
<dbReference type="Proteomes" id="UP000178449">
    <property type="component" value="Unassembled WGS sequence"/>
</dbReference>
<dbReference type="Pfam" id="PF01380">
    <property type="entry name" value="SIS"/>
    <property type="match status" value="1"/>
</dbReference>
<dbReference type="InterPro" id="IPR004800">
    <property type="entry name" value="KdsD/KpsF-type"/>
</dbReference>
<evidence type="ECO:0000256" key="5">
    <source>
        <dbReference type="PIRSR" id="PIRSR004692-2"/>
    </source>
</evidence>
<dbReference type="STRING" id="1817772.A2527_05195"/>
<evidence type="ECO:0000259" key="8">
    <source>
        <dbReference type="PROSITE" id="PS51371"/>
    </source>
</evidence>
<reference evidence="10 11" key="1">
    <citation type="journal article" date="2016" name="Nat. Commun.">
        <title>Thousands of microbial genomes shed light on interconnected biogeochemical processes in an aquifer system.</title>
        <authorList>
            <person name="Anantharaman K."/>
            <person name="Brown C.T."/>
            <person name="Hug L.A."/>
            <person name="Sharon I."/>
            <person name="Castelle C.J."/>
            <person name="Probst A.J."/>
            <person name="Thomas B.C."/>
            <person name="Singh A."/>
            <person name="Wilkins M.J."/>
            <person name="Karaoz U."/>
            <person name="Brodie E.L."/>
            <person name="Williams K.H."/>
            <person name="Hubbard S.S."/>
            <person name="Banfield J.F."/>
        </authorList>
    </citation>
    <scope>NUCLEOTIDE SEQUENCE [LARGE SCALE GENOMIC DNA]</scope>
</reference>
<dbReference type="GO" id="GO:0005975">
    <property type="term" value="P:carbohydrate metabolic process"/>
    <property type="evidence" value="ECO:0007669"/>
    <property type="project" value="InterPro"/>
</dbReference>
<dbReference type="InterPro" id="IPR001347">
    <property type="entry name" value="SIS_dom"/>
</dbReference>
<evidence type="ECO:0000313" key="10">
    <source>
        <dbReference type="EMBL" id="OGG94583.1"/>
    </source>
</evidence>
<dbReference type="EMBL" id="MFNE01000036">
    <property type="protein sequence ID" value="OGG94583.1"/>
    <property type="molecule type" value="Genomic_DNA"/>
</dbReference>
<dbReference type="FunFam" id="3.40.50.10490:FF:000011">
    <property type="entry name" value="Arabinose 5-phosphate isomerase"/>
    <property type="match status" value="1"/>
</dbReference>
<name>A0A1F6G8Y4_9PROT</name>
<dbReference type="InterPro" id="IPR046348">
    <property type="entry name" value="SIS_dom_sf"/>
</dbReference>
<evidence type="ECO:0000259" key="9">
    <source>
        <dbReference type="PROSITE" id="PS51464"/>
    </source>
</evidence>
<feature type="site" description="Catalytically relevant" evidence="6">
    <location>
        <position position="184"/>
    </location>
</feature>
<dbReference type="PANTHER" id="PTHR42745:SF1">
    <property type="entry name" value="ARABINOSE 5-PHOSPHATE ISOMERASE KDSD"/>
    <property type="match status" value="1"/>
</dbReference>
<comment type="caution">
    <text evidence="10">The sequence shown here is derived from an EMBL/GenBank/DDBJ whole genome shotgun (WGS) entry which is preliminary data.</text>
</comment>
<feature type="site" description="Catalytically relevant" evidence="6">
    <location>
        <position position="102"/>
    </location>
</feature>
<evidence type="ECO:0000256" key="1">
    <source>
        <dbReference type="ARBA" id="ARBA00008165"/>
    </source>
</evidence>
<comment type="similarity">
    <text evidence="1 4">Belongs to the SIS family. GutQ/KpsF subfamily.</text>
</comment>
<feature type="site" description="Catalytically relevant" evidence="6">
    <location>
        <position position="143"/>
    </location>
</feature>
<dbReference type="InterPro" id="IPR035474">
    <property type="entry name" value="SIS_Kpsf"/>
</dbReference>
<dbReference type="NCBIfam" id="TIGR00393">
    <property type="entry name" value="kpsF"/>
    <property type="match status" value="1"/>
</dbReference>
<dbReference type="GO" id="GO:0019146">
    <property type="term" value="F:arabinose-5-phosphate isomerase activity"/>
    <property type="evidence" value="ECO:0007669"/>
    <property type="project" value="UniProtKB-ARBA"/>
</dbReference>
<evidence type="ECO:0000256" key="6">
    <source>
        <dbReference type="PIRSR" id="PIRSR004692-3"/>
    </source>
</evidence>
<dbReference type="PIRSF" id="PIRSF004692">
    <property type="entry name" value="KdsD_KpsF"/>
    <property type="match status" value="1"/>
</dbReference>
<dbReference type="InterPro" id="IPR046342">
    <property type="entry name" value="CBS_dom_sf"/>
</dbReference>
<keyword evidence="3 7" id="KW-0129">CBS domain</keyword>
<dbReference type="GO" id="GO:0097367">
    <property type="term" value="F:carbohydrate derivative binding"/>
    <property type="evidence" value="ECO:0007669"/>
    <property type="project" value="InterPro"/>
</dbReference>
<evidence type="ECO:0000256" key="3">
    <source>
        <dbReference type="ARBA" id="ARBA00023122"/>
    </source>
</evidence>
<protein>
    <recommendedName>
        <fullName evidence="12">D-arabinose 5-phosphate isomerase</fullName>
    </recommendedName>
</protein>
<evidence type="ECO:0000256" key="2">
    <source>
        <dbReference type="ARBA" id="ARBA00022737"/>
    </source>
</evidence>
<sequence>MNNQDEIKRVINLEIATLQALADSVGPQWDQAIELLLSAKRKVVLAGVGKSGHIATKIAATLSSTGTAAIFMHPTEALHGDLGMVERGDLLLLFSKSGESDELIALLPSLKSLECKVIAITANLESTLAKQSDLTLYTPVKQEACTLDLAPTCSTTAALVLGDALAVALMRRRDFKSEDFALYHPAGRLGKRLLYKVKDLMRQGLENPTVMLDAPFNLVVRVMGEGGVNAVNVIDEQGRLKGLITGFDLRKAFELEADLKSLKAFQIMFTHPVTVDPEMKAEACYTLMKDSPKPLNLLPVVSGELSVGIVTLQDMIREGL</sequence>
<evidence type="ECO:0000256" key="7">
    <source>
        <dbReference type="PROSITE-ProRule" id="PRU00703"/>
    </source>
</evidence>
<dbReference type="PANTHER" id="PTHR42745">
    <property type="match status" value="1"/>
</dbReference>
<accession>A0A1F6G8Y4</accession>
<feature type="site" description="Catalytically relevant" evidence="6">
    <location>
        <position position="50"/>
    </location>
</feature>
<evidence type="ECO:0000256" key="4">
    <source>
        <dbReference type="PIRNR" id="PIRNR004692"/>
    </source>
</evidence>
<dbReference type="SUPFAM" id="SSF54631">
    <property type="entry name" value="CBS-domain pair"/>
    <property type="match status" value="1"/>
</dbReference>
<dbReference type="GO" id="GO:0046872">
    <property type="term" value="F:metal ion binding"/>
    <property type="evidence" value="ECO:0007669"/>
    <property type="project" value="UniProtKB-KW"/>
</dbReference>
<dbReference type="CDD" id="cd05014">
    <property type="entry name" value="SIS_Kpsf"/>
    <property type="match status" value="1"/>
</dbReference>
<feature type="binding site" evidence="5">
    <location>
        <position position="73"/>
    </location>
    <ligand>
        <name>Zn(2+)</name>
        <dbReference type="ChEBI" id="CHEBI:29105"/>
    </ligand>
</feature>
<gene>
    <name evidence="10" type="ORF">A2527_05195</name>
</gene>
<keyword evidence="2" id="KW-0677">Repeat</keyword>